<organism evidence="5">
    <name type="scientific">Udotea sp. TZ0819</name>
    <dbReference type="NCBI Taxonomy" id="2364085"/>
    <lineage>
        <taxon>Eukaryota</taxon>
        <taxon>Viridiplantae</taxon>
        <taxon>Chlorophyta</taxon>
        <taxon>core chlorophytes</taxon>
        <taxon>Ulvophyceae</taxon>
        <taxon>TCBD clade</taxon>
        <taxon>Bryopsidales</taxon>
        <taxon>Halimedineae</taxon>
        <taxon>Halimedaceae</taxon>
        <taxon>Udoteae</taxon>
        <taxon>Udotea</taxon>
    </lineage>
</organism>
<feature type="domain" description="Small ribosomal subunit protein uS7" evidence="4">
    <location>
        <begin position="3"/>
        <end position="124"/>
    </location>
</feature>
<dbReference type="Gene3D" id="1.10.455.10">
    <property type="entry name" value="Ribosomal protein S7 domain"/>
    <property type="match status" value="1"/>
</dbReference>
<dbReference type="PIRSF" id="PIRSF002122">
    <property type="entry name" value="RPS7p_RPS7a_RPS5e_RPS7o"/>
    <property type="match status" value="1"/>
</dbReference>
<evidence type="ECO:0000256" key="1">
    <source>
        <dbReference type="ARBA" id="ARBA00007151"/>
    </source>
</evidence>
<proteinExistence type="inferred from homology"/>
<dbReference type="InterPro" id="IPR023798">
    <property type="entry name" value="Ribosomal_uS7_dom"/>
</dbReference>
<evidence type="ECO:0000259" key="4">
    <source>
        <dbReference type="Pfam" id="PF00177"/>
    </source>
</evidence>
<keyword evidence="2 5" id="KW-0689">Ribosomal protein</keyword>
<comment type="similarity">
    <text evidence="1">Belongs to the universal ribosomal protein uS7 family.</text>
</comment>
<gene>
    <name evidence="5" type="primary">rps7</name>
</gene>
<protein>
    <submittedName>
        <fullName evidence="5">Ribosomal protein S7</fullName>
    </submittedName>
</protein>
<dbReference type="InterPro" id="IPR036823">
    <property type="entry name" value="Ribosomal_uS7_dom_sf"/>
</dbReference>
<evidence type="ECO:0000256" key="3">
    <source>
        <dbReference type="ARBA" id="ARBA00023274"/>
    </source>
</evidence>
<geneLocation type="chloroplast" evidence="5"/>
<dbReference type="GO" id="GO:1990904">
    <property type="term" value="C:ribonucleoprotein complex"/>
    <property type="evidence" value="ECO:0007669"/>
    <property type="project" value="UniProtKB-KW"/>
</dbReference>
<sequence length="142" mass="16422">MSQRLMRHGKKKLAHRILQNSLVNIQTKTKQDPLSIIEKAIQNTTLSVKIQTRRRRSNVSSIPIEISLDRGISRGIRWILSSAKKRSGNTFALKLANEFIDASKEAGNAFRKKQELQKIADINRFVKVKKKKKKKKKIKKNY</sequence>
<reference evidence="5" key="2">
    <citation type="journal article" date="2019" name="Mol. Phylogenet. Evol.">
        <title>Reassessment of the classification of bryopsidales (chlorophyta) based on chloroplast phylogenomic analyses.</title>
        <authorList>
            <person name="Cremen M.C."/>
            <person name="Leliaert F."/>
            <person name="West J."/>
            <person name="Lam D.W."/>
            <person name="Shimada S."/>
            <person name="Lopez-Bautista J.M."/>
            <person name="Verbruggen H."/>
        </authorList>
    </citation>
    <scope>NUCLEOTIDE SEQUENCE</scope>
</reference>
<reference evidence="5" key="1">
    <citation type="submission" date="2018-07" db="EMBL/GenBank/DDBJ databases">
        <authorList>
            <person name="Quirk P.G."/>
            <person name="Krulwich T.A."/>
        </authorList>
    </citation>
    <scope>NUCLEOTIDE SEQUENCE</scope>
</reference>
<evidence type="ECO:0000256" key="2">
    <source>
        <dbReference type="ARBA" id="ARBA00022980"/>
    </source>
</evidence>
<name>A0A386B226_9CHLO</name>
<dbReference type="InterPro" id="IPR000235">
    <property type="entry name" value="Ribosomal_uS7"/>
</dbReference>
<dbReference type="GO" id="GO:0005840">
    <property type="term" value="C:ribosome"/>
    <property type="evidence" value="ECO:0007669"/>
    <property type="project" value="UniProtKB-KW"/>
</dbReference>
<keyword evidence="3" id="KW-0687">Ribonucleoprotein</keyword>
<evidence type="ECO:0000313" key="5">
    <source>
        <dbReference type="EMBL" id="AYC65764.1"/>
    </source>
</evidence>
<dbReference type="SUPFAM" id="SSF47973">
    <property type="entry name" value="Ribosomal protein S7"/>
    <property type="match status" value="1"/>
</dbReference>
<dbReference type="Pfam" id="PF00177">
    <property type="entry name" value="Ribosomal_S7"/>
    <property type="match status" value="1"/>
</dbReference>
<keyword evidence="5" id="KW-0934">Plastid</keyword>
<dbReference type="EMBL" id="MH591113">
    <property type="protein sequence ID" value="AYC65764.1"/>
    <property type="molecule type" value="Genomic_DNA"/>
</dbReference>
<accession>A0A386B226</accession>
<dbReference type="GO" id="GO:0006412">
    <property type="term" value="P:translation"/>
    <property type="evidence" value="ECO:0007669"/>
    <property type="project" value="InterPro"/>
</dbReference>
<dbReference type="AlphaFoldDB" id="A0A386B226"/>
<keyword evidence="5" id="KW-0150">Chloroplast</keyword>
<dbReference type="PANTHER" id="PTHR11205">
    <property type="entry name" value="RIBOSOMAL PROTEIN S7"/>
    <property type="match status" value="1"/>
</dbReference>